<feature type="transmembrane region" description="Helical" evidence="4">
    <location>
        <begin position="76"/>
        <end position="95"/>
    </location>
</feature>
<evidence type="ECO:0000313" key="6">
    <source>
        <dbReference type="Proteomes" id="UP000026714"/>
    </source>
</evidence>
<organism evidence="5 6">
    <name type="scientific">Sphaerotilus natans subsp. natans DSM 6575</name>
    <dbReference type="NCBI Taxonomy" id="1286631"/>
    <lineage>
        <taxon>Bacteria</taxon>
        <taxon>Pseudomonadati</taxon>
        <taxon>Pseudomonadota</taxon>
        <taxon>Betaproteobacteria</taxon>
        <taxon>Burkholderiales</taxon>
        <taxon>Sphaerotilaceae</taxon>
        <taxon>Sphaerotilus</taxon>
    </lineage>
</organism>
<dbReference type="EMBL" id="AZRA01000118">
    <property type="protein sequence ID" value="KDB50713.1"/>
    <property type="molecule type" value="Genomic_DNA"/>
</dbReference>
<evidence type="ECO:0000256" key="2">
    <source>
        <dbReference type="ARBA" id="ARBA00022989"/>
    </source>
</evidence>
<evidence type="ECO:0008006" key="7">
    <source>
        <dbReference type="Google" id="ProtNLM"/>
    </source>
</evidence>
<evidence type="ECO:0000256" key="1">
    <source>
        <dbReference type="ARBA" id="ARBA00022692"/>
    </source>
</evidence>
<dbReference type="Proteomes" id="UP000026714">
    <property type="component" value="Unassembled WGS sequence"/>
</dbReference>
<protein>
    <recommendedName>
        <fullName evidence="7">MFS transporter</fullName>
    </recommendedName>
</protein>
<accession>A0A059KHW7</accession>
<evidence type="ECO:0000256" key="4">
    <source>
        <dbReference type="SAM" id="Phobius"/>
    </source>
</evidence>
<dbReference type="SUPFAM" id="SSF103473">
    <property type="entry name" value="MFS general substrate transporter"/>
    <property type="match status" value="1"/>
</dbReference>
<comment type="caution">
    <text evidence="5">The sequence shown here is derived from an EMBL/GenBank/DDBJ whole genome shotgun (WGS) entry which is preliminary data.</text>
</comment>
<reference evidence="5 6" key="1">
    <citation type="journal article" date="2014" name="FEMS Microbiol. Ecol.">
        <title>Sphaerotilus natans encrusted with nanoball-shaped Fe(III) oxide minerals formed by nitrate-reducing mixotrophic Fe(II) oxidation.</title>
        <authorList>
            <person name="Park S."/>
            <person name="Kim D.H."/>
            <person name="Lee J.H."/>
            <person name="Hur H.G."/>
        </authorList>
    </citation>
    <scope>NUCLEOTIDE SEQUENCE [LARGE SCALE GENOMIC DNA]</scope>
    <source>
        <strain evidence="5 6">DSM 6575</strain>
    </source>
</reference>
<feature type="transmembrane region" description="Helical" evidence="4">
    <location>
        <begin position="232"/>
        <end position="254"/>
    </location>
</feature>
<feature type="transmembrane region" description="Helical" evidence="4">
    <location>
        <begin position="12"/>
        <end position="33"/>
    </location>
</feature>
<evidence type="ECO:0000256" key="3">
    <source>
        <dbReference type="ARBA" id="ARBA00023136"/>
    </source>
</evidence>
<name>A0A059KHW7_9BURK</name>
<keyword evidence="1 4" id="KW-0812">Transmembrane</keyword>
<gene>
    <name evidence="5" type="ORF">X805_37000</name>
</gene>
<dbReference type="InterPro" id="IPR011701">
    <property type="entry name" value="MFS"/>
</dbReference>
<keyword evidence="6" id="KW-1185">Reference proteome</keyword>
<dbReference type="Gene3D" id="1.20.1250.20">
    <property type="entry name" value="MFS general substrate transporter like domains"/>
    <property type="match status" value="1"/>
</dbReference>
<dbReference type="PATRIC" id="fig|1286631.3.peg.3603"/>
<dbReference type="RefSeq" id="WP_037485169.1">
    <property type="nucleotide sequence ID" value="NZ_AZRA01000118.1"/>
</dbReference>
<dbReference type="InterPro" id="IPR036259">
    <property type="entry name" value="MFS_trans_sf"/>
</dbReference>
<feature type="transmembrane region" description="Helical" evidence="4">
    <location>
        <begin position="160"/>
        <end position="180"/>
    </location>
</feature>
<feature type="transmembrane region" description="Helical" evidence="4">
    <location>
        <begin position="266"/>
        <end position="285"/>
    </location>
</feature>
<dbReference type="STRING" id="34103.SAMN05421778_12924"/>
<proteinExistence type="predicted"/>
<sequence length="384" mass="39217">MSIFRDRVGVATLVVAHCAGMIDLIALPIWVGTLVRHRGFDAQQAGLLVSLFLGGAVVASVLLARRAPRGPAGRRAAMGYALAALVFGLMAAPASAAALGVGHLLAGLSVGVSLSTTHATIGRSPRPHRVFALAGMGLGVFAVLFLASAPTLVERHGSPVLFGLFALVMVLAALACAGAFPQDEQADLPQETARAEAPGPWIGSCVAGISAMALVQAMSFSFLERVGMHRGFGVDALAGVLVTLGLVNLVPAPLAAWLERRLAPAWVLRLGPLVQALLALTLMWSAHFLPWAAAASVLAAVMIFTHTFAFGLLARLDPSGRATAATPAMLMTGSALGPVLGGSLVNFLGFEALGLAALGIGLVAALCMDRAARSPQALQTGVIA</sequence>
<feature type="transmembrane region" description="Helical" evidence="4">
    <location>
        <begin position="347"/>
        <end position="368"/>
    </location>
</feature>
<dbReference type="Pfam" id="PF07690">
    <property type="entry name" value="MFS_1"/>
    <property type="match status" value="1"/>
</dbReference>
<keyword evidence="2 4" id="KW-1133">Transmembrane helix</keyword>
<dbReference type="GO" id="GO:0022857">
    <property type="term" value="F:transmembrane transporter activity"/>
    <property type="evidence" value="ECO:0007669"/>
    <property type="project" value="InterPro"/>
</dbReference>
<dbReference type="AlphaFoldDB" id="A0A059KHW7"/>
<evidence type="ECO:0000313" key="5">
    <source>
        <dbReference type="EMBL" id="KDB50713.1"/>
    </source>
</evidence>
<feature type="transmembrane region" description="Helical" evidence="4">
    <location>
        <begin position="130"/>
        <end position="148"/>
    </location>
</feature>
<feature type="transmembrane region" description="Helical" evidence="4">
    <location>
        <begin position="201"/>
        <end position="220"/>
    </location>
</feature>
<keyword evidence="3 4" id="KW-0472">Membrane</keyword>
<feature type="transmembrane region" description="Helical" evidence="4">
    <location>
        <begin position="45"/>
        <end position="64"/>
    </location>
</feature>
<dbReference type="eggNOG" id="COG2814">
    <property type="taxonomic scope" value="Bacteria"/>
</dbReference>
<feature type="transmembrane region" description="Helical" evidence="4">
    <location>
        <begin position="291"/>
        <end position="312"/>
    </location>
</feature>